<name>A0A9D5BSM7_9LILI</name>
<dbReference type="GO" id="GO:0034457">
    <property type="term" value="C:Mpp10 complex"/>
    <property type="evidence" value="ECO:0007669"/>
    <property type="project" value="InterPro"/>
</dbReference>
<reference evidence="9 10" key="1">
    <citation type="journal article" date="2022" name="Hortic Res">
        <title>The genome of Dioscorea zingiberensis sheds light on the biosynthesis, origin and evolution of the medicinally important diosgenin saponins.</title>
        <authorList>
            <person name="Li Y."/>
            <person name="Tan C."/>
            <person name="Li Z."/>
            <person name="Guo J."/>
            <person name="Li S."/>
            <person name="Chen X."/>
            <person name="Wang C."/>
            <person name="Dai X."/>
            <person name="Yang H."/>
            <person name="Song W."/>
            <person name="Hou L."/>
            <person name="Xu J."/>
            <person name="Tong Z."/>
            <person name="Xu A."/>
            <person name="Yuan X."/>
            <person name="Wang W."/>
            <person name="Yang Q."/>
            <person name="Chen L."/>
            <person name="Sun Z."/>
            <person name="Wang K."/>
            <person name="Pan B."/>
            <person name="Chen J."/>
            <person name="Bao Y."/>
            <person name="Liu F."/>
            <person name="Qi X."/>
            <person name="Gang D.R."/>
            <person name="Wen J."/>
            <person name="Li J."/>
        </authorList>
    </citation>
    <scope>NUCLEOTIDE SEQUENCE [LARGE SCALE GENOMIC DNA]</scope>
    <source>
        <strain evidence="9">Dzin_1.0</strain>
    </source>
</reference>
<keyword evidence="8" id="KW-0472">Membrane</keyword>
<dbReference type="PANTHER" id="PTHR17039">
    <property type="entry name" value="U3 SMALL NUCLEOLAR RIBONUCLEOPROTEIN PROTEIN MPP10"/>
    <property type="match status" value="1"/>
</dbReference>
<evidence type="ECO:0000256" key="8">
    <source>
        <dbReference type="SAM" id="Phobius"/>
    </source>
</evidence>
<evidence type="ECO:0000256" key="2">
    <source>
        <dbReference type="ARBA" id="ARBA00022517"/>
    </source>
</evidence>
<dbReference type="GO" id="GO:0032040">
    <property type="term" value="C:small-subunit processome"/>
    <property type="evidence" value="ECO:0007669"/>
    <property type="project" value="TreeGrafter"/>
</dbReference>
<keyword evidence="8" id="KW-0812">Transmembrane</keyword>
<comment type="caution">
    <text evidence="9">The sequence shown here is derived from an EMBL/GenBank/DDBJ whole genome shotgun (WGS) entry which is preliminary data.</text>
</comment>
<gene>
    <name evidence="9" type="ORF">J5N97_000308</name>
</gene>
<keyword evidence="4" id="KW-0539">Nucleus</keyword>
<proteinExistence type="inferred from homology"/>
<comment type="subcellular location">
    <subcellularLocation>
        <location evidence="1">Nucleus</location>
        <location evidence="1">Nucleolus</location>
    </subcellularLocation>
</comment>
<dbReference type="AlphaFoldDB" id="A0A9D5BSM7"/>
<evidence type="ECO:0000256" key="7">
    <source>
        <dbReference type="SAM" id="MobiDB-lite"/>
    </source>
</evidence>
<evidence type="ECO:0000256" key="1">
    <source>
        <dbReference type="ARBA" id="ARBA00004604"/>
    </source>
</evidence>
<feature type="compositionally biased region" description="Basic and acidic residues" evidence="7">
    <location>
        <begin position="64"/>
        <end position="79"/>
    </location>
</feature>
<dbReference type="GO" id="GO:0006364">
    <property type="term" value="P:rRNA processing"/>
    <property type="evidence" value="ECO:0007669"/>
    <property type="project" value="UniProtKB-KW"/>
</dbReference>
<accession>A0A9D5BSM7</accession>
<keyword evidence="2" id="KW-0690">Ribosome biogenesis</keyword>
<dbReference type="GO" id="GO:0005732">
    <property type="term" value="C:sno(s)RNA-containing ribonucleoprotein complex"/>
    <property type="evidence" value="ECO:0007669"/>
    <property type="project" value="InterPro"/>
</dbReference>
<dbReference type="PANTHER" id="PTHR17039:SF0">
    <property type="entry name" value="U3 SMALL NUCLEOLAR RIBONUCLEOPROTEIN PROTEIN MPP10"/>
    <property type="match status" value="1"/>
</dbReference>
<keyword evidence="8" id="KW-1133">Transmembrane helix</keyword>
<evidence type="ECO:0000256" key="4">
    <source>
        <dbReference type="ARBA" id="ARBA00023242"/>
    </source>
</evidence>
<dbReference type="EMBL" id="JAGGNH010000131">
    <property type="protein sequence ID" value="KAJ0959931.1"/>
    <property type="molecule type" value="Genomic_DNA"/>
</dbReference>
<feature type="compositionally biased region" description="Acidic residues" evidence="7">
    <location>
        <begin position="80"/>
        <end position="100"/>
    </location>
</feature>
<evidence type="ECO:0000256" key="5">
    <source>
        <dbReference type="ARBA" id="ARBA00023274"/>
    </source>
</evidence>
<dbReference type="Proteomes" id="UP001085076">
    <property type="component" value="Unassembled WGS sequence"/>
</dbReference>
<dbReference type="Pfam" id="PF04006">
    <property type="entry name" value="Mpp10"/>
    <property type="match status" value="1"/>
</dbReference>
<evidence type="ECO:0000313" key="10">
    <source>
        <dbReference type="Proteomes" id="UP001085076"/>
    </source>
</evidence>
<organism evidence="9 10">
    <name type="scientific">Dioscorea zingiberensis</name>
    <dbReference type="NCBI Taxonomy" id="325984"/>
    <lineage>
        <taxon>Eukaryota</taxon>
        <taxon>Viridiplantae</taxon>
        <taxon>Streptophyta</taxon>
        <taxon>Embryophyta</taxon>
        <taxon>Tracheophyta</taxon>
        <taxon>Spermatophyta</taxon>
        <taxon>Magnoliopsida</taxon>
        <taxon>Liliopsida</taxon>
        <taxon>Dioscoreales</taxon>
        <taxon>Dioscoreaceae</taxon>
        <taxon>Dioscorea</taxon>
    </lineage>
</organism>
<dbReference type="InterPro" id="IPR012173">
    <property type="entry name" value="Mpp10"/>
</dbReference>
<keyword evidence="5" id="KW-0687">Ribonucleoprotein</keyword>
<keyword evidence="3" id="KW-0698">rRNA processing</keyword>
<evidence type="ECO:0000256" key="3">
    <source>
        <dbReference type="ARBA" id="ARBA00022552"/>
    </source>
</evidence>
<evidence type="ECO:0000256" key="6">
    <source>
        <dbReference type="ARBA" id="ARBA00029455"/>
    </source>
</evidence>
<dbReference type="OrthoDB" id="445326at2759"/>
<feature type="region of interest" description="Disordered" evidence="7">
    <location>
        <begin position="64"/>
        <end position="118"/>
    </location>
</feature>
<keyword evidence="10" id="KW-1185">Reference proteome</keyword>
<evidence type="ECO:0000313" key="9">
    <source>
        <dbReference type="EMBL" id="KAJ0959931.1"/>
    </source>
</evidence>
<sequence>MRLPRDAAEAVHAEIAFDQLLVDGFDAEQIWQQNRYPIPAKLISSLRRELKRYEKNPAEIKKLEGGCGRRGEGYRSREEYENDKEDEEEDGEGKEEEDDAQGAHESREAEDDGDGKDARMRIRAVKGLAEDYEVIEDMSIQDNVPVLVMEETIMLKCVTRFAWTDCTCGVSDAAMLAPEEVFSGKGDILKKKQNLHTGYERKRRRANKKRKFKDVDLEYYLILFLLLVVLPNVMPIFFTSRLCVHMIKIPISASSTDSGHHYSCDSKKDGYKATQTATRTASATYDSEVQSENGWQFCKII</sequence>
<feature type="transmembrane region" description="Helical" evidence="8">
    <location>
        <begin position="217"/>
        <end position="238"/>
    </location>
</feature>
<comment type="similarity">
    <text evidence="6">Belongs to the MPP10 family.</text>
</comment>
<protein>
    <submittedName>
        <fullName evidence="9">Uncharacterized protein</fullName>
    </submittedName>
</protein>